<keyword evidence="1" id="KW-0234">DNA repair</keyword>
<dbReference type="GO" id="GO:0006260">
    <property type="term" value="P:DNA replication"/>
    <property type="evidence" value="ECO:0007669"/>
    <property type="project" value="UniProtKB-KW"/>
</dbReference>
<keyword evidence="4" id="KW-1185">Reference proteome</keyword>
<keyword evidence="1" id="KW-0158">Chromosome</keyword>
<organism evidence="3 4">
    <name type="scientific">Linum trigynum</name>
    <dbReference type="NCBI Taxonomy" id="586398"/>
    <lineage>
        <taxon>Eukaryota</taxon>
        <taxon>Viridiplantae</taxon>
        <taxon>Streptophyta</taxon>
        <taxon>Embryophyta</taxon>
        <taxon>Tracheophyta</taxon>
        <taxon>Spermatophyta</taxon>
        <taxon>Magnoliopsida</taxon>
        <taxon>eudicotyledons</taxon>
        <taxon>Gunneridae</taxon>
        <taxon>Pentapetalae</taxon>
        <taxon>rosids</taxon>
        <taxon>fabids</taxon>
        <taxon>Malpighiales</taxon>
        <taxon>Linaceae</taxon>
        <taxon>Linum</taxon>
    </lineage>
</organism>
<dbReference type="Gene3D" id="2.30.29.30">
    <property type="entry name" value="Pleckstrin-homology domain (PH domain)/Phosphotyrosine-binding domain (PTB)"/>
    <property type="match status" value="1"/>
</dbReference>
<evidence type="ECO:0000313" key="4">
    <source>
        <dbReference type="Proteomes" id="UP001497516"/>
    </source>
</evidence>
<keyword evidence="1" id="KW-0235">DNA replication</keyword>
<dbReference type="EMBL" id="OZ034819">
    <property type="protein sequence ID" value="CAL1394107.1"/>
    <property type="molecule type" value="Genomic_DNA"/>
</dbReference>
<keyword evidence="1" id="KW-0539">Nucleus</keyword>
<evidence type="ECO:0000256" key="1">
    <source>
        <dbReference type="RuleBase" id="RU367052"/>
    </source>
</evidence>
<gene>
    <name evidence="3" type="ORF">LTRI10_LOCUS34629</name>
</gene>
<name>A0AAV2F7P9_9ROSI</name>
<accession>A0AAV2F7P9</accession>
<comment type="subcellular location">
    <subcellularLocation>
        <location evidence="1">Nucleus</location>
    </subcellularLocation>
    <subcellularLocation>
        <location evidence="1">Chromosome</location>
    </subcellularLocation>
</comment>
<keyword evidence="1" id="KW-0804">Transcription</keyword>
<proteinExistence type="inferred from homology"/>
<keyword evidence="1" id="KW-0805">Transcription regulation</keyword>
<keyword evidence="1" id="KW-0227">DNA damage</keyword>
<dbReference type="InterPro" id="IPR011993">
    <property type="entry name" value="PH-like_dom_sf"/>
</dbReference>
<dbReference type="PANTHER" id="PTHR13980">
    <property type="entry name" value="CDC68 RELATED"/>
    <property type="match status" value="1"/>
</dbReference>
<dbReference type="AlphaFoldDB" id="A0AAV2F7P9"/>
<comment type="similarity">
    <text evidence="1">Belongs to the peptidase M24 family. SPT16 subfamily.</text>
</comment>
<dbReference type="GO" id="GO:0035101">
    <property type="term" value="C:FACT complex"/>
    <property type="evidence" value="ECO:0007669"/>
    <property type="project" value="UniProtKB-UniRule"/>
</dbReference>
<feature type="domain" description="Histone chaperone RTT106/FACT complex subunit SPT16-like middle" evidence="2">
    <location>
        <begin position="92"/>
        <end position="171"/>
    </location>
</feature>
<dbReference type="GO" id="GO:0006281">
    <property type="term" value="P:DNA repair"/>
    <property type="evidence" value="ECO:0007669"/>
    <property type="project" value="UniProtKB-UniRule"/>
</dbReference>
<dbReference type="Proteomes" id="UP001497516">
    <property type="component" value="Chromosome 6"/>
</dbReference>
<sequence>MVGKEKTKYVKFYGECMGEEHISSGETTVDLDKRTEDGSKVTWSSLEFGRRWRNFTSYVDRSKRMGFEFLPIMPGYGFCGTVQGYKTELFFIGTRNYLVQMTELPFLILKEDDIEHLVVDRVLDEKEQVKDINMVIVFKDKTKAALKIQSIPSTLFYHILSWLRKNQIKVRLIGHPDYYANPWSDLNLVGEDMEKEARYSWPVIGFPKLRMEASDGLMEEAADYSASLPRWAKRKWEELITSGEAEASSSSKRLKSAIDGEAQASSPAEVVLPPWMMVYKSDVSGEAQASRPVQGVLPP</sequence>
<protein>
    <recommendedName>
        <fullName evidence="1">FACT complex subunit</fullName>
    </recommendedName>
</protein>
<dbReference type="PANTHER" id="PTHR13980:SF15">
    <property type="entry name" value="FACT COMPLEX SUBUNIT SPT16"/>
    <property type="match status" value="1"/>
</dbReference>
<evidence type="ECO:0000259" key="2">
    <source>
        <dbReference type="Pfam" id="PF08512"/>
    </source>
</evidence>
<evidence type="ECO:0000313" key="3">
    <source>
        <dbReference type="EMBL" id="CAL1394107.1"/>
    </source>
</evidence>
<dbReference type="Pfam" id="PF08512">
    <property type="entry name" value="Rttp106-like_middle"/>
    <property type="match status" value="1"/>
</dbReference>
<dbReference type="GO" id="GO:0031491">
    <property type="term" value="F:nucleosome binding"/>
    <property type="evidence" value="ECO:0007669"/>
    <property type="project" value="TreeGrafter"/>
</dbReference>
<comment type="function">
    <text evidence="1">Component of the FACT complex, a general chromatin factor that acts to reorganize nucleosomes. The FACT complex is involved in multiple processes that require DNA as a template such as mRNA elongation, DNA replication and DNA repair. During transcription elongation the FACT complex acts as a histone chaperone that both destabilizes and restores nucleosomal structure. It facilitates the passage of RNA polymerase II and transcription by promoting the dissociation of one histone H2A-H2B dimer from the nucleosome, then subsequently promotes the reestablishment of the nucleosome following the passage of RNA polymerase II.</text>
</comment>
<dbReference type="InterPro" id="IPR040258">
    <property type="entry name" value="Spt16"/>
</dbReference>
<dbReference type="InterPro" id="IPR013719">
    <property type="entry name" value="RTT106/SPT16-like_middle_dom"/>
</dbReference>
<comment type="subunit">
    <text evidence="1">Component of the FACT complex.</text>
</comment>
<dbReference type="GO" id="GO:0006368">
    <property type="term" value="P:transcription elongation by RNA polymerase II"/>
    <property type="evidence" value="ECO:0007669"/>
    <property type="project" value="TreeGrafter"/>
</dbReference>
<reference evidence="3 4" key="1">
    <citation type="submission" date="2024-04" db="EMBL/GenBank/DDBJ databases">
        <authorList>
            <person name="Fracassetti M."/>
        </authorList>
    </citation>
    <scope>NUCLEOTIDE SEQUENCE [LARGE SCALE GENOMIC DNA]</scope>
</reference>